<evidence type="ECO:0000313" key="1">
    <source>
        <dbReference type="EMBL" id="PSW12224.1"/>
    </source>
</evidence>
<organism evidence="1 2">
    <name type="scientific">Photobacterium rosenbergii</name>
    <dbReference type="NCBI Taxonomy" id="294936"/>
    <lineage>
        <taxon>Bacteria</taxon>
        <taxon>Pseudomonadati</taxon>
        <taxon>Pseudomonadota</taxon>
        <taxon>Gammaproteobacteria</taxon>
        <taxon>Vibrionales</taxon>
        <taxon>Vibrionaceae</taxon>
        <taxon>Photobacterium</taxon>
    </lineage>
</organism>
<gene>
    <name evidence="1" type="ORF">C9J01_13655</name>
</gene>
<comment type="caution">
    <text evidence="1">The sequence shown here is derived from an EMBL/GenBank/DDBJ whole genome shotgun (WGS) entry which is preliminary data.</text>
</comment>
<dbReference type="Proteomes" id="UP000241346">
    <property type="component" value="Unassembled WGS sequence"/>
</dbReference>
<dbReference type="InterPro" id="IPR007530">
    <property type="entry name" value="Aminoglycoside_adenylylTfrase"/>
</dbReference>
<dbReference type="OrthoDB" id="7375008at2"/>
<reference evidence="1 2" key="1">
    <citation type="submission" date="2018-03" db="EMBL/GenBank/DDBJ databases">
        <title>Whole genome sequencing of Histamine producing bacteria.</title>
        <authorList>
            <person name="Butler K."/>
        </authorList>
    </citation>
    <scope>NUCLEOTIDE SEQUENCE [LARGE SCALE GENOMIC DNA]</scope>
    <source>
        <strain evidence="1 2">DSM 19138</strain>
    </source>
</reference>
<dbReference type="Pfam" id="PF04439">
    <property type="entry name" value="Adenyl_transf"/>
    <property type="match status" value="1"/>
</dbReference>
<dbReference type="Gene3D" id="3.30.460.10">
    <property type="entry name" value="Beta Polymerase, domain 2"/>
    <property type="match status" value="1"/>
</dbReference>
<dbReference type="EMBL" id="PYMB01000005">
    <property type="protein sequence ID" value="PSW12224.1"/>
    <property type="molecule type" value="Genomic_DNA"/>
</dbReference>
<protein>
    <submittedName>
        <fullName evidence="1">Oxalate:formate antiporter</fullName>
    </submittedName>
</protein>
<proteinExistence type="predicted"/>
<dbReference type="AlphaFoldDB" id="A0A2T3NDD6"/>
<dbReference type="SUPFAM" id="SSF81301">
    <property type="entry name" value="Nucleotidyltransferase"/>
    <property type="match status" value="1"/>
</dbReference>
<accession>A0A2T3NDD6</accession>
<sequence>MKFPQTLPSTHQQLLEKIIATFSQDLRILGIGASGSFTSDSMDKYSDLDLVIAVEPSEFDAIMKERFEIIDRIGGKLAAFTGEHVGEPRLVIALFEPNTVHVDFKFVALPDAAARVDETKVVWERESYLSDVFQNSQHHFPQPDPQWIEDRFWIWTHYAATKIARGEYFETLEFISFIRQVVLSPLALKQGGFTPFGVRKVEKYLPEFAKQLEETVAIPEPVALTKAVRKCVELYLELREKETVNTNSEAQAVAVAYLDKECGE</sequence>
<name>A0A2T3NDD6_9GAMM</name>
<dbReference type="RefSeq" id="WP_107298714.1">
    <property type="nucleotide sequence ID" value="NZ_PYMB01000005.1"/>
</dbReference>
<dbReference type="InterPro" id="IPR043519">
    <property type="entry name" value="NT_sf"/>
</dbReference>
<dbReference type="Gene3D" id="1.20.120.330">
    <property type="entry name" value="Nucleotidyltransferases domain 2"/>
    <property type="match status" value="1"/>
</dbReference>
<evidence type="ECO:0000313" key="2">
    <source>
        <dbReference type="Proteomes" id="UP000241346"/>
    </source>
</evidence>